<evidence type="ECO:0000313" key="6">
    <source>
        <dbReference type="EMBL" id="AZG76879.1"/>
    </source>
</evidence>
<dbReference type="CDD" id="cd01001">
    <property type="entry name" value="PBP2_HisJ_LAO_like"/>
    <property type="match status" value="1"/>
</dbReference>
<evidence type="ECO:0000259" key="4">
    <source>
        <dbReference type="SMART" id="SM00062"/>
    </source>
</evidence>
<protein>
    <submittedName>
        <fullName evidence="6">ABC transporter substrate-binding protein</fullName>
    </submittedName>
</protein>
<feature type="domain" description="Solute-binding protein family 3/N-terminal" evidence="4">
    <location>
        <begin position="73"/>
        <end position="301"/>
    </location>
</feature>
<feature type="chain" id="PRO_5018236659" evidence="3">
    <location>
        <begin position="34"/>
        <end position="303"/>
    </location>
</feature>
<dbReference type="InterPro" id="IPR001638">
    <property type="entry name" value="Solute-binding_3/MltF_N"/>
</dbReference>
<dbReference type="Proteomes" id="UP000273982">
    <property type="component" value="Chromosome"/>
</dbReference>
<dbReference type="PANTHER" id="PTHR35936">
    <property type="entry name" value="MEMBRANE-BOUND LYTIC MUREIN TRANSGLYCOSYLASE F"/>
    <property type="match status" value="1"/>
</dbReference>
<gene>
    <name evidence="6" type="ORF">EHO51_09120</name>
</gene>
<organism evidence="6 7">
    <name type="scientific">Methylocystis rosea</name>
    <dbReference type="NCBI Taxonomy" id="173366"/>
    <lineage>
        <taxon>Bacteria</taxon>
        <taxon>Pseudomonadati</taxon>
        <taxon>Pseudomonadota</taxon>
        <taxon>Alphaproteobacteria</taxon>
        <taxon>Hyphomicrobiales</taxon>
        <taxon>Methylocystaceae</taxon>
        <taxon>Methylocystis</taxon>
    </lineage>
</organism>
<dbReference type="KEGG" id="mros:EHO51_09120"/>
<dbReference type="GO" id="GO:0015276">
    <property type="term" value="F:ligand-gated monoatomic ion channel activity"/>
    <property type="evidence" value="ECO:0007669"/>
    <property type="project" value="InterPro"/>
</dbReference>
<evidence type="ECO:0000256" key="1">
    <source>
        <dbReference type="ARBA" id="ARBA00022729"/>
    </source>
</evidence>
<evidence type="ECO:0000313" key="7">
    <source>
        <dbReference type="Proteomes" id="UP000273982"/>
    </source>
</evidence>
<dbReference type="GO" id="GO:0016020">
    <property type="term" value="C:membrane"/>
    <property type="evidence" value="ECO:0007669"/>
    <property type="project" value="InterPro"/>
</dbReference>
<accession>A0A3G8M4I4</accession>
<feature type="compositionally biased region" description="Pro residues" evidence="2">
    <location>
        <begin position="38"/>
        <end position="47"/>
    </location>
</feature>
<dbReference type="Gene3D" id="3.40.190.10">
    <property type="entry name" value="Periplasmic binding protein-like II"/>
    <property type="match status" value="2"/>
</dbReference>
<dbReference type="PANTHER" id="PTHR35936:SF35">
    <property type="entry name" value="L-CYSTINE-BINDING PROTEIN TCYJ"/>
    <property type="match status" value="1"/>
</dbReference>
<dbReference type="PROSITE" id="PS51257">
    <property type="entry name" value="PROKAR_LIPOPROTEIN"/>
    <property type="match status" value="1"/>
</dbReference>
<keyword evidence="1 3" id="KW-0732">Signal</keyword>
<dbReference type="RefSeq" id="WP_124738622.1">
    <property type="nucleotide sequence ID" value="NZ_CP034086.1"/>
</dbReference>
<dbReference type="EMBL" id="CP034086">
    <property type="protein sequence ID" value="AZG76879.1"/>
    <property type="molecule type" value="Genomic_DNA"/>
</dbReference>
<evidence type="ECO:0000256" key="2">
    <source>
        <dbReference type="SAM" id="MobiDB-lite"/>
    </source>
</evidence>
<dbReference type="InterPro" id="IPR001320">
    <property type="entry name" value="Iontro_rcpt_C"/>
</dbReference>
<dbReference type="SMART" id="SM00079">
    <property type="entry name" value="PBPe"/>
    <property type="match status" value="1"/>
</dbReference>
<evidence type="ECO:0000256" key="3">
    <source>
        <dbReference type="SAM" id="SignalP"/>
    </source>
</evidence>
<reference evidence="6 7" key="1">
    <citation type="submission" date="2018-11" db="EMBL/GenBank/DDBJ databases">
        <title>Genome squencing of methanotrophic bacteria isolated from alkaline groundwater in Korea.</title>
        <authorList>
            <person name="Nguyen L.N."/>
        </authorList>
    </citation>
    <scope>NUCLEOTIDE SEQUENCE [LARGE SCALE GENOMIC DNA]</scope>
    <source>
        <strain evidence="6 7">GW6</strain>
    </source>
</reference>
<evidence type="ECO:0000259" key="5">
    <source>
        <dbReference type="SMART" id="SM00079"/>
    </source>
</evidence>
<dbReference type="AlphaFoldDB" id="A0A3G8M4I4"/>
<feature type="domain" description="Ionotropic glutamate receptor C-terminal" evidence="5">
    <location>
        <begin position="73"/>
        <end position="300"/>
    </location>
</feature>
<sequence>MRRLPQPRRTGLLASIRAALAALFLTSCFTAAAADGAPPAPAPPASAPPATNAPSFWDPNRTPEKPDVSGLRQIRFLTEDDYPPFNFLLSDGQVAGFNVDLAKAICVELDTTCTIQRRRWDLLIPSLNDNSGDAIIASLAINDETRKQADFSGPYMLTPGRFAMQADTTLTSASPAALADRPIAVVAGSRHEAFLQAFYPRSTLVTFETPALARNALKNGRVQAVFGDAIALSYWLNGAEAAGCCVFRDGPFTDPKYFGEGVGIAVKKGNAPLRRALDYALSRLAQRGVFAELYLKYFPVGPF</sequence>
<dbReference type="SUPFAM" id="SSF53850">
    <property type="entry name" value="Periplasmic binding protein-like II"/>
    <property type="match status" value="1"/>
</dbReference>
<name>A0A3G8M4I4_9HYPH</name>
<dbReference type="SMART" id="SM00062">
    <property type="entry name" value="PBPb"/>
    <property type="match status" value="1"/>
</dbReference>
<dbReference type="Pfam" id="PF00497">
    <property type="entry name" value="SBP_bac_3"/>
    <property type="match status" value="1"/>
</dbReference>
<feature type="signal peptide" evidence="3">
    <location>
        <begin position="1"/>
        <end position="33"/>
    </location>
</feature>
<proteinExistence type="predicted"/>
<feature type="region of interest" description="Disordered" evidence="2">
    <location>
        <begin position="36"/>
        <end position="66"/>
    </location>
</feature>